<evidence type="ECO:0000313" key="3">
    <source>
        <dbReference type="Proteomes" id="UP001142291"/>
    </source>
</evidence>
<gene>
    <name evidence="2" type="ORF">GCM10017591_14660</name>
</gene>
<protein>
    <submittedName>
        <fullName evidence="2">Uncharacterized protein</fullName>
    </submittedName>
</protein>
<name>A0A9W6M6C4_9MICO</name>
<reference evidence="2" key="2">
    <citation type="submission" date="2023-01" db="EMBL/GenBank/DDBJ databases">
        <authorList>
            <person name="Sun Q."/>
            <person name="Evtushenko L."/>
        </authorList>
    </citation>
    <scope>NUCLEOTIDE SEQUENCE</scope>
    <source>
        <strain evidence="2">VKM Ac-1940</strain>
    </source>
</reference>
<evidence type="ECO:0000313" key="2">
    <source>
        <dbReference type="EMBL" id="GLJ95403.1"/>
    </source>
</evidence>
<feature type="compositionally biased region" description="Polar residues" evidence="1">
    <location>
        <begin position="58"/>
        <end position="67"/>
    </location>
</feature>
<dbReference type="EMBL" id="BSER01000009">
    <property type="protein sequence ID" value="GLJ95403.1"/>
    <property type="molecule type" value="Genomic_DNA"/>
</dbReference>
<feature type="region of interest" description="Disordered" evidence="1">
    <location>
        <begin position="54"/>
        <end position="77"/>
    </location>
</feature>
<accession>A0A9W6M6C4</accession>
<proteinExistence type="predicted"/>
<comment type="caution">
    <text evidence="2">The sequence shown here is derived from an EMBL/GenBank/DDBJ whole genome shotgun (WGS) entry which is preliminary data.</text>
</comment>
<keyword evidence="3" id="KW-1185">Reference proteome</keyword>
<dbReference type="Proteomes" id="UP001142291">
    <property type="component" value="Unassembled WGS sequence"/>
</dbReference>
<reference evidence="2" key="1">
    <citation type="journal article" date="2014" name="Int. J. Syst. Evol. Microbiol.">
        <title>Complete genome sequence of Corynebacterium casei LMG S-19264T (=DSM 44701T), isolated from a smear-ripened cheese.</title>
        <authorList>
            <consortium name="US DOE Joint Genome Institute (JGI-PGF)"/>
            <person name="Walter F."/>
            <person name="Albersmeier A."/>
            <person name="Kalinowski J."/>
            <person name="Ruckert C."/>
        </authorList>
    </citation>
    <scope>NUCLEOTIDE SEQUENCE</scope>
    <source>
        <strain evidence="2">VKM Ac-1940</strain>
    </source>
</reference>
<sequence length="77" mass="8611">MSLRTRIRKWCARRRTRAPYIPPEGRFTGSVLTQLPALRGPSLWGGKKGGMADVMQPANLSGNFSPTYPTPDDPRLR</sequence>
<evidence type="ECO:0000256" key="1">
    <source>
        <dbReference type="SAM" id="MobiDB-lite"/>
    </source>
</evidence>
<organism evidence="2 3">
    <name type="scientific">Microbacterium dextranolyticum</name>
    <dbReference type="NCBI Taxonomy" id="36806"/>
    <lineage>
        <taxon>Bacteria</taxon>
        <taxon>Bacillati</taxon>
        <taxon>Actinomycetota</taxon>
        <taxon>Actinomycetes</taxon>
        <taxon>Micrococcales</taxon>
        <taxon>Microbacteriaceae</taxon>
        <taxon>Microbacterium</taxon>
    </lineage>
</organism>
<dbReference type="AlphaFoldDB" id="A0A9W6M6C4"/>